<sequence>MKVNSTFLSCDGYRLVRDRNNLARIVNNQALYQPKGGLYVSLTQNQNYYWRRTSERKIERSVSDHYESDVGIISGGDDNLFLAQSGENSTKYKFVLSWSHAIDNVAINNVFENKGGHNISIDFVSFNQNQSKNWKLIRLYQMRKKGYHFVSTYEFKPIILNVLKKRGMKLANSC</sequence>
<accession>A0A9N8Z9J7</accession>
<name>A0A9N8Z9J7_FUNMO</name>
<dbReference type="AlphaFoldDB" id="A0A9N8Z9J7"/>
<evidence type="ECO:0000313" key="2">
    <source>
        <dbReference type="Proteomes" id="UP000789375"/>
    </source>
</evidence>
<comment type="caution">
    <text evidence="1">The sequence shown here is derived from an EMBL/GenBank/DDBJ whole genome shotgun (WGS) entry which is preliminary data.</text>
</comment>
<dbReference type="Proteomes" id="UP000789375">
    <property type="component" value="Unassembled WGS sequence"/>
</dbReference>
<protein>
    <submittedName>
        <fullName evidence="1">3620_t:CDS:1</fullName>
    </submittedName>
</protein>
<gene>
    <name evidence="1" type="ORF">FMOSSE_LOCUS2705</name>
</gene>
<reference evidence="1" key="1">
    <citation type="submission" date="2021-06" db="EMBL/GenBank/DDBJ databases">
        <authorList>
            <person name="Kallberg Y."/>
            <person name="Tangrot J."/>
            <person name="Rosling A."/>
        </authorList>
    </citation>
    <scope>NUCLEOTIDE SEQUENCE</scope>
    <source>
        <strain evidence="1">87-6 pot B 2015</strain>
    </source>
</reference>
<evidence type="ECO:0000313" key="1">
    <source>
        <dbReference type="EMBL" id="CAG8474899.1"/>
    </source>
</evidence>
<organism evidence="1 2">
    <name type="scientific">Funneliformis mosseae</name>
    <name type="common">Endomycorrhizal fungus</name>
    <name type="synonym">Glomus mosseae</name>
    <dbReference type="NCBI Taxonomy" id="27381"/>
    <lineage>
        <taxon>Eukaryota</taxon>
        <taxon>Fungi</taxon>
        <taxon>Fungi incertae sedis</taxon>
        <taxon>Mucoromycota</taxon>
        <taxon>Glomeromycotina</taxon>
        <taxon>Glomeromycetes</taxon>
        <taxon>Glomerales</taxon>
        <taxon>Glomeraceae</taxon>
        <taxon>Funneliformis</taxon>
    </lineage>
</organism>
<keyword evidence="2" id="KW-1185">Reference proteome</keyword>
<proteinExistence type="predicted"/>
<dbReference type="EMBL" id="CAJVPP010000366">
    <property type="protein sequence ID" value="CAG8474899.1"/>
    <property type="molecule type" value="Genomic_DNA"/>
</dbReference>